<dbReference type="SUPFAM" id="SSF58038">
    <property type="entry name" value="SNARE fusion complex"/>
    <property type="match status" value="1"/>
</dbReference>
<dbReference type="OrthoDB" id="261831at2759"/>
<dbReference type="FunFam" id="1.20.5.110:FF:000057">
    <property type="entry name" value="SNARE complex subunit (Bet1), putative"/>
    <property type="match status" value="1"/>
</dbReference>
<dbReference type="GO" id="GO:0000139">
    <property type="term" value="C:Golgi membrane"/>
    <property type="evidence" value="ECO:0007669"/>
    <property type="project" value="UniProtKB-SubCell"/>
</dbReference>
<evidence type="ECO:0000256" key="5">
    <source>
        <dbReference type="ARBA" id="ARBA00022989"/>
    </source>
</evidence>
<comment type="subcellular location">
    <subcellularLocation>
        <location evidence="8">Endomembrane system</location>
        <topology evidence="8">Single-pass type IV membrane protein</topology>
    </subcellularLocation>
    <subcellularLocation>
        <location evidence="1">Golgi apparatus membrane</location>
    </subcellularLocation>
</comment>
<protein>
    <submittedName>
        <fullName evidence="12">Similar to Protein transport protein BET1 acc. no. P22804</fullName>
    </submittedName>
</protein>
<keyword evidence="2" id="KW-0813">Transport</keyword>
<evidence type="ECO:0000313" key="13">
    <source>
        <dbReference type="Proteomes" id="UP000018144"/>
    </source>
</evidence>
<dbReference type="InterPro" id="IPR039899">
    <property type="entry name" value="BET1_SNARE"/>
</dbReference>
<evidence type="ECO:0000256" key="2">
    <source>
        <dbReference type="ARBA" id="ARBA00022448"/>
    </source>
</evidence>
<proteinExistence type="predicted"/>
<evidence type="ECO:0000256" key="10">
    <source>
        <dbReference type="SAM" id="Phobius"/>
    </source>
</evidence>
<accession>U4LMV5</accession>
<keyword evidence="4" id="KW-0653">Protein transport</keyword>
<dbReference type="EMBL" id="HF935907">
    <property type="protein sequence ID" value="CCX32907.1"/>
    <property type="molecule type" value="Genomic_DNA"/>
</dbReference>
<feature type="domain" description="T-SNARE coiled-coil homology" evidence="11">
    <location>
        <begin position="101"/>
        <end position="163"/>
    </location>
</feature>
<evidence type="ECO:0000256" key="4">
    <source>
        <dbReference type="ARBA" id="ARBA00022927"/>
    </source>
</evidence>
<name>U4LMV5_PYROM</name>
<sequence length="190" mass="21190">MPPRLLAPPTLVAHPQLISKFQSAVLFTRAMSSRYGPSTRRDETYAGSNSTQNDRYGSPAGYGYRQNTYSHDNLNTPPPFAGGYRAATPNRKGQYSAAVMEELESQNDAAVEGLSAKVKMLKDITVAIGEEVRQSNSLIETMNEQFAETRQKLGGTMKNMLRMARRTGVGWKAWVAFFAAVGMLFWWVWI</sequence>
<dbReference type="CDD" id="cd15853">
    <property type="entry name" value="SNARE_Bet1"/>
    <property type="match status" value="1"/>
</dbReference>
<reference evidence="12 13" key="1">
    <citation type="journal article" date="2013" name="PLoS Genet.">
        <title>The genome and development-dependent transcriptomes of Pyronema confluens: a window into fungal evolution.</title>
        <authorList>
            <person name="Traeger S."/>
            <person name="Altegoer F."/>
            <person name="Freitag M."/>
            <person name="Gabaldon T."/>
            <person name="Kempken F."/>
            <person name="Kumar A."/>
            <person name="Marcet-Houben M."/>
            <person name="Poggeler S."/>
            <person name="Stajich J.E."/>
            <person name="Nowrousian M."/>
        </authorList>
    </citation>
    <scope>NUCLEOTIDE SEQUENCE [LARGE SCALE GENOMIC DNA]</scope>
    <source>
        <strain evidence="13">CBS 100304</strain>
        <tissue evidence="12">Vegetative mycelium</tissue>
    </source>
</reference>
<dbReference type="OMA" id="FFWVWIT"/>
<dbReference type="InterPro" id="IPR000727">
    <property type="entry name" value="T_SNARE_dom"/>
</dbReference>
<dbReference type="GO" id="GO:0015031">
    <property type="term" value="P:protein transport"/>
    <property type="evidence" value="ECO:0007669"/>
    <property type="project" value="UniProtKB-KW"/>
</dbReference>
<keyword evidence="6" id="KW-0333">Golgi apparatus</keyword>
<evidence type="ECO:0000256" key="9">
    <source>
        <dbReference type="SAM" id="MobiDB-lite"/>
    </source>
</evidence>
<dbReference type="PROSITE" id="PS50192">
    <property type="entry name" value="T_SNARE"/>
    <property type="match status" value="1"/>
</dbReference>
<evidence type="ECO:0000256" key="3">
    <source>
        <dbReference type="ARBA" id="ARBA00022692"/>
    </source>
</evidence>
<keyword evidence="3 10" id="KW-0812">Transmembrane</keyword>
<dbReference type="STRING" id="1076935.U4LMV5"/>
<evidence type="ECO:0000313" key="12">
    <source>
        <dbReference type="EMBL" id="CCX32907.1"/>
    </source>
</evidence>
<feature type="transmembrane region" description="Helical" evidence="10">
    <location>
        <begin position="169"/>
        <end position="189"/>
    </location>
</feature>
<keyword evidence="13" id="KW-1185">Reference proteome</keyword>
<dbReference type="eggNOG" id="KOG3385">
    <property type="taxonomic scope" value="Eukaryota"/>
</dbReference>
<feature type="region of interest" description="Disordered" evidence="9">
    <location>
        <begin position="36"/>
        <end position="62"/>
    </location>
</feature>
<dbReference type="SMART" id="SM00397">
    <property type="entry name" value="t_SNARE"/>
    <property type="match status" value="1"/>
</dbReference>
<feature type="compositionally biased region" description="Polar residues" evidence="9">
    <location>
        <begin position="46"/>
        <end position="55"/>
    </location>
</feature>
<gene>
    <name evidence="12" type="ORF">PCON_13758</name>
</gene>
<keyword evidence="7 10" id="KW-0472">Membrane</keyword>
<keyword evidence="5 10" id="KW-1133">Transmembrane helix</keyword>
<dbReference type="PANTHER" id="PTHR12791">
    <property type="entry name" value="GOLGI SNARE BET1-RELATED"/>
    <property type="match status" value="1"/>
</dbReference>
<evidence type="ECO:0000256" key="7">
    <source>
        <dbReference type="ARBA" id="ARBA00023136"/>
    </source>
</evidence>
<evidence type="ECO:0000256" key="6">
    <source>
        <dbReference type="ARBA" id="ARBA00023034"/>
    </source>
</evidence>
<evidence type="ECO:0000256" key="1">
    <source>
        <dbReference type="ARBA" id="ARBA00004394"/>
    </source>
</evidence>
<dbReference type="AlphaFoldDB" id="U4LMV5"/>
<dbReference type="Proteomes" id="UP000018144">
    <property type="component" value="Unassembled WGS sequence"/>
</dbReference>
<organism evidence="12 13">
    <name type="scientific">Pyronema omphalodes (strain CBS 100304)</name>
    <name type="common">Pyronema confluens</name>
    <dbReference type="NCBI Taxonomy" id="1076935"/>
    <lineage>
        <taxon>Eukaryota</taxon>
        <taxon>Fungi</taxon>
        <taxon>Dikarya</taxon>
        <taxon>Ascomycota</taxon>
        <taxon>Pezizomycotina</taxon>
        <taxon>Pezizomycetes</taxon>
        <taxon>Pezizales</taxon>
        <taxon>Pyronemataceae</taxon>
        <taxon>Pyronema</taxon>
    </lineage>
</organism>
<evidence type="ECO:0000256" key="8">
    <source>
        <dbReference type="ARBA" id="ARBA00046280"/>
    </source>
</evidence>
<dbReference type="Gene3D" id="1.20.5.110">
    <property type="match status" value="1"/>
</dbReference>
<evidence type="ECO:0000259" key="11">
    <source>
        <dbReference type="PROSITE" id="PS50192"/>
    </source>
</evidence>